<organism evidence="1 2">
    <name type="scientific">Ideonella azotifigens</name>
    <dbReference type="NCBI Taxonomy" id="513160"/>
    <lineage>
        <taxon>Bacteria</taxon>
        <taxon>Pseudomonadati</taxon>
        <taxon>Pseudomonadota</taxon>
        <taxon>Betaproteobacteria</taxon>
        <taxon>Burkholderiales</taxon>
        <taxon>Sphaerotilaceae</taxon>
        <taxon>Ideonella</taxon>
    </lineage>
</organism>
<reference evidence="2" key="1">
    <citation type="journal article" date="2019" name="Int. J. Syst. Evol. Microbiol.">
        <title>The Global Catalogue of Microorganisms (GCM) 10K type strain sequencing project: providing services to taxonomists for standard genome sequencing and annotation.</title>
        <authorList>
            <consortium name="The Broad Institute Genomics Platform"/>
            <consortium name="The Broad Institute Genome Sequencing Center for Infectious Disease"/>
            <person name="Wu L."/>
            <person name="Ma J."/>
        </authorList>
    </citation>
    <scope>NUCLEOTIDE SEQUENCE [LARGE SCALE GENOMIC DNA]</scope>
    <source>
        <strain evidence="2">JCM 15503</strain>
    </source>
</reference>
<evidence type="ECO:0000313" key="2">
    <source>
        <dbReference type="Proteomes" id="UP001500279"/>
    </source>
</evidence>
<accession>A0ABP3VU05</accession>
<comment type="caution">
    <text evidence="1">The sequence shown here is derived from an EMBL/GenBank/DDBJ whole genome shotgun (WGS) entry which is preliminary data.</text>
</comment>
<evidence type="ECO:0000313" key="1">
    <source>
        <dbReference type="EMBL" id="GAA0769051.1"/>
    </source>
</evidence>
<proteinExistence type="predicted"/>
<dbReference type="Proteomes" id="UP001500279">
    <property type="component" value="Unassembled WGS sequence"/>
</dbReference>
<keyword evidence="2" id="KW-1185">Reference proteome</keyword>
<name>A0ABP3VU05_9BURK</name>
<dbReference type="EMBL" id="BAAAEW010000047">
    <property type="protein sequence ID" value="GAA0769051.1"/>
    <property type="molecule type" value="Genomic_DNA"/>
</dbReference>
<dbReference type="RefSeq" id="WP_141288628.1">
    <property type="nucleotide sequence ID" value="NZ_BAAAEW010000047.1"/>
</dbReference>
<sequence length="140" mass="15333">MAFIILVSACSPDTRPDANTFTFATGVHLLSFKERKPDANTGRGVSVTAESDHLRIKVRDFFYRNGDFPAPWIGLPHNGIVTLNIGTHEASSPLSTKDEYALDLEVQVELRRLQDATSLAIYNLDTGDVLAHVALPVKSP</sequence>
<protein>
    <submittedName>
        <fullName evidence="1">Uncharacterized protein</fullName>
    </submittedName>
</protein>
<gene>
    <name evidence="1" type="ORF">GCM10009107_59490</name>
</gene>